<keyword evidence="3 5" id="KW-1133">Transmembrane helix</keyword>
<feature type="transmembrane region" description="Helical" evidence="5">
    <location>
        <begin position="242"/>
        <end position="261"/>
    </location>
</feature>
<proteinExistence type="predicted"/>
<dbReference type="GO" id="GO:0022857">
    <property type="term" value="F:transmembrane transporter activity"/>
    <property type="evidence" value="ECO:0007669"/>
    <property type="project" value="InterPro"/>
</dbReference>
<evidence type="ECO:0000256" key="4">
    <source>
        <dbReference type="ARBA" id="ARBA00023136"/>
    </source>
</evidence>
<organism evidence="7 8">
    <name type="scientific">Saccharopolyspora montiporae</name>
    <dbReference type="NCBI Taxonomy" id="2781240"/>
    <lineage>
        <taxon>Bacteria</taxon>
        <taxon>Bacillati</taxon>
        <taxon>Actinomycetota</taxon>
        <taxon>Actinomycetes</taxon>
        <taxon>Pseudonocardiales</taxon>
        <taxon>Pseudonocardiaceae</taxon>
        <taxon>Saccharopolyspora</taxon>
    </lineage>
</organism>
<feature type="domain" description="Major facilitator superfamily (MFS) profile" evidence="6">
    <location>
        <begin position="1"/>
        <end position="423"/>
    </location>
</feature>
<dbReference type="PANTHER" id="PTHR23501:SF154">
    <property type="entry name" value="MULTIDRUG-EFFLUX TRANSPORTER RV1634-RELATED"/>
    <property type="match status" value="1"/>
</dbReference>
<evidence type="ECO:0000313" key="7">
    <source>
        <dbReference type="EMBL" id="MBE9376239.1"/>
    </source>
</evidence>
<dbReference type="Gene3D" id="1.20.1250.20">
    <property type="entry name" value="MFS general substrate transporter like domains"/>
    <property type="match status" value="1"/>
</dbReference>
<dbReference type="PRINTS" id="PR01036">
    <property type="entry name" value="TCRTETB"/>
</dbReference>
<evidence type="ECO:0000256" key="3">
    <source>
        <dbReference type="ARBA" id="ARBA00022989"/>
    </source>
</evidence>
<evidence type="ECO:0000256" key="5">
    <source>
        <dbReference type="SAM" id="Phobius"/>
    </source>
</evidence>
<feature type="transmembrane region" description="Helical" evidence="5">
    <location>
        <begin position="136"/>
        <end position="158"/>
    </location>
</feature>
<dbReference type="Proteomes" id="UP000598360">
    <property type="component" value="Unassembled WGS sequence"/>
</dbReference>
<feature type="transmembrane region" description="Helical" evidence="5">
    <location>
        <begin position="201"/>
        <end position="222"/>
    </location>
</feature>
<dbReference type="AlphaFoldDB" id="A0A929G1E9"/>
<feature type="transmembrane region" description="Helical" evidence="5">
    <location>
        <begin position="267"/>
        <end position="286"/>
    </location>
</feature>
<dbReference type="InterPro" id="IPR020846">
    <property type="entry name" value="MFS_dom"/>
</dbReference>
<evidence type="ECO:0000256" key="2">
    <source>
        <dbReference type="ARBA" id="ARBA00022692"/>
    </source>
</evidence>
<evidence type="ECO:0000259" key="6">
    <source>
        <dbReference type="PROSITE" id="PS50850"/>
    </source>
</evidence>
<keyword evidence="2 5" id="KW-0812">Transmembrane</keyword>
<reference evidence="7" key="1">
    <citation type="submission" date="2020-10" db="EMBL/GenBank/DDBJ databases">
        <title>Diversity and distribution of actinomycetes associated with coral in the coast of Hainan.</title>
        <authorList>
            <person name="Li F."/>
        </authorList>
    </citation>
    <scope>NUCLEOTIDE SEQUENCE</scope>
    <source>
        <strain evidence="7">HNM0983</strain>
    </source>
</reference>
<feature type="transmembrane region" description="Helical" evidence="5">
    <location>
        <begin position="370"/>
        <end position="389"/>
    </location>
</feature>
<feature type="transmembrane region" description="Helical" evidence="5">
    <location>
        <begin position="395"/>
        <end position="415"/>
    </location>
</feature>
<evidence type="ECO:0000313" key="8">
    <source>
        <dbReference type="Proteomes" id="UP000598360"/>
    </source>
</evidence>
<feature type="transmembrane region" description="Helical" evidence="5">
    <location>
        <begin position="170"/>
        <end position="189"/>
    </location>
</feature>
<evidence type="ECO:0000256" key="1">
    <source>
        <dbReference type="ARBA" id="ARBA00004651"/>
    </source>
</evidence>
<sequence length="423" mass="42270">MGVATALPAIVADLRAPEWYSWPLTVFLAASALGTAFGGRYADRRGPGGLLLLGLAAFAAGLLLAAHAPDMPVLLAGRAVQGAGGGVVLVSLYVMIAGVFPQRQRPAAFGVVSAAWVLPALVGPAVAGLLTEHASWRWVFGGLAPFVLVGGLLVLPAARRFGRPAAESSGQPAAGGAAAIGAAAGVIGLNWAAQRVVPEPLVAAPVGIAALVLLIGSLRSLLPAGTLTGRPGIPLMVLARGLLAGVFFAAQAFVPLALVAAHGYPPSAAGVPLTVGSLGWSVGAFWQARRRHLRRERVVAVGFLLVAAGVAGLACGLSAALPAWTVFVCWPLAGAGMGIGIASTSVRVLELSPEGRRGFHSSALQMCDMLGQAAFVGAGGVLVAALAGPGAPARGVPVLDLLLVPVAVLTAAALLRSDLGRTS</sequence>
<keyword evidence="4 5" id="KW-0472">Membrane</keyword>
<accession>A0A929G1E9</accession>
<dbReference type="PROSITE" id="PS50850">
    <property type="entry name" value="MFS"/>
    <property type="match status" value="1"/>
</dbReference>
<comment type="caution">
    <text evidence="7">The sequence shown here is derived from an EMBL/GenBank/DDBJ whole genome shotgun (WGS) entry which is preliminary data.</text>
</comment>
<feature type="transmembrane region" description="Helical" evidence="5">
    <location>
        <begin position="298"/>
        <end position="324"/>
    </location>
</feature>
<dbReference type="PANTHER" id="PTHR23501">
    <property type="entry name" value="MAJOR FACILITATOR SUPERFAMILY"/>
    <property type="match status" value="1"/>
</dbReference>
<dbReference type="SUPFAM" id="SSF103473">
    <property type="entry name" value="MFS general substrate transporter"/>
    <property type="match status" value="1"/>
</dbReference>
<protein>
    <submittedName>
        <fullName evidence="7">MFS transporter</fullName>
    </submittedName>
</protein>
<comment type="subcellular location">
    <subcellularLocation>
        <location evidence="1">Cell membrane</location>
        <topology evidence="1">Multi-pass membrane protein</topology>
    </subcellularLocation>
</comment>
<feature type="transmembrane region" description="Helical" evidence="5">
    <location>
        <begin position="50"/>
        <end position="68"/>
    </location>
</feature>
<dbReference type="InterPro" id="IPR036259">
    <property type="entry name" value="MFS_trans_sf"/>
</dbReference>
<dbReference type="Pfam" id="PF07690">
    <property type="entry name" value="MFS_1"/>
    <property type="match status" value="1"/>
</dbReference>
<feature type="transmembrane region" description="Helical" evidence="5">
    <location>
        <begin position="80"/>
        <end position="100"/>
    </location>
</feature>
<feature type="transmembrane region" description="Helical" evidence="5">
    <location>
        <begin position="330"/>
        <end position="349"/>
    </location>
</feature>
<dbReference type="EMBL" id="JADEYC010000037">
    <property type="protein sequence ID" value="MBE9376239.1"/>
    <property type="molecule type" value="Genomic_DNA"/>
</dbReference>
<dbReference type="InterPro" id="IPR011701">
    <property type="entry name" value="MFS"/>
</dbReference>
<gene>
    <name evidence="7" type="ORF">IQ251_17455</name>
</gene>
<name>A0A929G1E9_9PSEU</name>
<feature type="transmembrane region" description="Helical" evidence="5">
    <location>
        <begin position="107"/>
        <end position="130"/>
    </location>
</feature>
<dbReference type="GO" id="GO:0005886">
    <property type="term" value="C:plasma membrane"/>
    <property type="evidence" value="ECO:0007669"/>
    <property type="project" value="UniProtKB-SubCell"/>
</dbReference>
<feature type="transmembrane region" description="Helical" evidence="5">
    <location>
        <begin position="20"/>
        <end position="38"/>
    </location>
</feature>
<keyword evidence="8" id="KW-1185">Reference proteome</keyword>